<dbReference type="PANTHER" id="PTHR21731:SF1">
    <property type="entry name" value="SYNAPTONEMAL COMPLEX CENTRAL ELEMENT PROTEIN 1-LIKE"/>
    <property type="match status" value="1"/>
</dbReference>
<accession>A0AAV1HDI7</accession>
<evidence type="ECO:0000256" key="3">
    <source>
        <dbReference type="ARBA" id="ARBA00023254"/>
    </source>
</evidence>
<sequence>MIYFIQGKRALEEEIKAIQSLGDSLRKELETVQIEAYQLEENHKEKEELCRKLQFQCDESERDSARQIEQNKKRDELLEQYRCEIQEIELKQRKQRMKFENQLLQLIEQHKNLFSVFGPQRLPDEIRSAENTKLQLLGTVQAKLAQLHILDEKLEEVKKQTQQATTPAET</sequence>
<dbReference type="EMBL" id="OY660884">
    <property type="protein sequence ID" value="CAJ1083516.1"/>
    <property type="molecule type" value="Genomic_DNA"/>
</dbReference>
<dbReference type="Pfam" id="PF15233">
    <property type="entry name" value="SYCE1"/>
    <property type="match status" value="1"/>
</dbReference>
<evidence type="ECO:0000256" key="4">
    <source>
        <dbReference type="SAM" id="Coils"/>
    </source>
</evidence>
<dbReference type="Proteomes" id="UP001178508">
    <property type="component" value="Chromosome 21"/>
</dbReference>
<evidence type="ECO:0000256" key="1">
    <source>
        <dbReference type="ARBA" id="ARBA00010094"/>
    </source>
</evidence>
<evidence type="ECO:0000256" key="2">
    <source>
        <dbReference type="ARBA" id="ARBA00023054"/>
    </source>
</evidence>
<name>A0AAV1HDI7_XYRNO</name>
<protein>
    <submittedName>
        <fullName evidence="5">Synaptonemal complex central element protein 1 isoform X2</fullName>
    </submittedName>
</protein>
<keyword evidence="6" id="KW-1185">Reference proteome</keyword>
<organism evidence="5 6">
    <name type="scientific">Xyrichtys novacula</name>
    <name type="common">Pearly razorfish</name>
    <name type="synonym">Hemipteronotus novacula</name>
    <dbReference type="NCBI Taxonomy" id="13765"/>
    <lineage>
        <taxon>Eukaryota</taxon>
        <taxon>Metazoa</taxon>
        <taxon>Chordata</taxon>
        <taxon>Craniata</taxon>
        <taxon>Vertebrata</taxon>
        <taxon>Euteleostomi</taxon>
        <taxon>Actinopterygii</taxon>
        <taxon>Neopterygii</taxon>
        <taxon>Teleostei</taxon>
        <taxon>Neoteleostei</taxon>
        <taxon>Acanthomorphata</taxon>
        <taxon>Eupercaria</taxon>
        <taxon>Labriformes</taxon>
        <taxon>Labridae</taxon>
        <taxon>Xyrichtys</taxon>
    </lineage>
</organism>
<dbReference type="GO" id="GO:0000795">
    <property type="term" value="C:synaptonemal complex"/>
    <property type="evidence" value="ECO:0007669"/>
    <property type="project" value="InterPro"/>
</dbReference>
<dbReference type="PANTHER" id="PTHR21731">
    <property type="entry name" value="SYNAPTONEMAL COMPLEX CENTRAL ELEMENT PROTEIN 1-LIKE"/>
    <property type="match status" value="1"/>
</dbReference>
<dbReference type="InterPro" id="IPR026676">
    <property type="entry name" value="SYCE1"/>
</dbReference>
<keyword evidence="3" id="KW-0469">Meiosis</keyword>
<reference evidence="5" key="1">
    <citation type="submission" date="2023-08" db="EMBL/GenBank/DDBJ databases">
        <authorList>
            <person name="Alioto T."/>
            <person name="Alioto T."/>
            <person name="Gomez Garrido J."/>
        </authorList>
    </citation>
    <scope>NUCLEOTIDE SEQUENCE</scope>
</reference>
<keyword evidence="2 4" id="KW-0175">Coiled coil</keyword>
<evidence type="ECO:0000313" key="5">
    <source>
        <dbReference type="EMBL" id="CAJ1083516.1"/>
    </source>
</evidence>
<comment type="similarity">
    <text evidence="1">Belongs to the SYCE family.</text>
</comment>
<proteinExistence type="inferred from homology"/>
<evidence type="ECO:0000313" key="6">
    <source>
        <dbReference type="Proteomes" id="UP001178508"/>
    </source>
</evidence>
<dbReference type="AlphaFoldDB" id="A0AAV1HDI7"/>
<gene>
    <name evidence="5" type="ORF">XNOV1_A000652</name>
</gene>
<feature type="coiled-coil region" evidence="4">
    <location>
        <begin position="8"/>
        <end position="98"/>
    </location>
</feature>
<dbReference type="GO" id="GO:0007130">
    <property type="term" value="P:synaptonemal complex assembly"/>
    <property type="evidence" value="ECO:0007669"/>
    <property type="project" value="InterPro"/>
</dbReference>